<dbReference type="Gene3D" id="3.40.140.10">
    <property type="entry name" value="Cytidine Deaminase, domain 2"/>
    <property type="match status" value="1"/>
</dbReference>
<dbReference type="InterPro" id="IPR016193">
    <property type="entry name" value="Cytidine_deaminase-like"/>
</dbReference>
<comment type="caution">
    <text evidence="4">The sequence shown here is derived from an EMBL/GenBank/DDBJ whole genome shotgun (WGS) entry which is preliminary data.</text>
</comment>
<dbReference type="InterPro" id="IPR002125">
    <property type="entry name" value="CMP_dCMP_dom"/>
</dbReference>
<feature type="region of interest" description="Disordered" evidence="2">
    <location>
        <begin position="1"/>
        <end position="23"/>
    </location>
</feature>
<evidence type="ECO:0000256" key="2">
    <source>
        <dbReference type="SAM" id="MobiDB-lite"/>
    </source>
</evidence>
<dbReference type="SUPFAM" id="SSF53927">
    <property type="entry name" value="Cytidine deaminase-like"/>
    <property type="match status" value="1"/>
</dbReference>
<keyword evidence="5" id="KW-1185">Reference proteome</keyword>
<accession>A0ABQ7MLX8</accession>
<name>A0ABQ7MLX8_BRACM</name>
<dbReference type="Proteomes" id="UP000823674">
    <property type="component" value="Chromosome A04"/>
</dbReference>
<evidence type="ECO:0000256" key="1">
    <source>
        <dbReference type="ARBA" id="ARBA00011738"/>
    </source>
</evidence>
<sequence>MESKYGKNKSGSRRSSTLEPHDNRLTVLGITNGHVDSDLKVTALSAANRSYAPYSHCPTGVALVDCEGRVYRGW</sequence>
<evidence type="ECO:0000259" key="3">
    <source>
        <dbReference type="PROSITE" id="PS51747"/>
    </source>
</evidence>
<feature type="domain" description="CMP/dCMP-type deaminase" evidence="3">
    <location>
        <begin position="34"/>
        <end position="74"/>
    </location>
</feature>
<dbReference type="EMBL" id="JADBGQ010000004">
    <property type="protein sequence ID" value="KAG5399728.1"/>
    <property type="molecule type" value="Genomic_DNA"/>
</dbReference>
<evidence type="ECO:0000313" key="5">
    <source>
        <dbReference type="Proteomes" id="UP000823674"/>
    </source>
</evidence>
<proteinExistence type="predicted"/>
<dbReference type="PROSITE" id="PS51747">
    <property type="entry name" value="CYT_DCMP_DEAMINASES_2"/>
    <property type="match status" value="1"/>
</dbReference>
<reference evidence="4 5" key="1">
    <citation type="submission" date="2021-03" db="EMBL/GenBank/DDBJ databases">
        <authorList>
            <person name="King G.J."/>
            <person name="Bancroft I."/>
            <person name="Baten A."/>
            <person name="Bloomfield J."/>
            <person name="Borpatragohain P."/>
            <person name="He Z."/>
            <person name="Irish N."/>
            <person name="Irwin J."/>
            <person name="Liu K."/>
            <person name="Mauleon R.P."/>
            <person name="Moore J."/>
            <person name="Morris R."/>
            <person name="Ostergaard L."/>
            <person name="Wang B."/>
            <person name="Wells R."/>
        </authorList>
    </citation>
    <scope>NUCLEOTIDE SEQUENCE [LARGE SCALE GENOMIC DNA]</scope>
    <source>
        <strain evidence="4">R-o-18</strain>
        <tissue evidence="4">Leaf</tissue>
    </source>
</reference>
<dbReference type="Pfam" id="PF08211">
    <property type="entry name" value="dCMP_cyt_deam_2"/>
    <property type="match status" value="1"/>
</dbReference>
<protein>
    <recommendedName>
        <fullName evidence="3">CMP/dCMP-type deaminase domain-containing protein</fullName>
    </recommendedName>
</protein>
<evidence type="ECO:0000313" key="4">
    <source>
        <dbReference type="EMBL" id="KAG5399728.1"/>
    </source>
</evidence>
<dbReference type="InterPro" id="IPR013171">
    <property type="entry name" value="Cyd/dCyd_deaminase_Zn-bd"/>
</dbReference>
<feature type="compositionally biased region" description="Basic residues" evidence="2">
    <location>
        <begin position="1"/>
        <end position="12"/>
    </location>
</feature>
<organism evidence="4 5">
    <name type="scientific">Brassica rapa subsp. trilocularis</name>
    <dbReference type="NCBI Taxonomy" id="1813537"/>
    <lineage>
        <taxon>Eukaryota</taxon>
        <taxon>Viridiplantae</taxon>
        <taxon>Streptophyta</taxon>
        <taxon>Embryophyta</taxon>
        <taxon>Tracheophyta</taxon>
        <taxon>Spermatophyta</taxon>
        <taxon>Magnoliopsida</taxon>
        <taxon>eudicotyledons</taxon>
        <taxon>Gunneridae</taxon>
        <taxon>Pentapetalae</taxon>
        <taxon>rosids</taxon>
        <taxon>malvids</taxon>
        <taxon>Brassicales</taxon>
        <taxon>Brassicaceae</taxon>
        <taxon>Brassiceae</taxon>
        <taxon>Brassica</taxon>
    </lineage>
</organism>
<gene>
    <name evidence="4" type="primary">A04g500600.1_BraROA</name>
    <name evidence="4" type="ORF">IGI04_014335</name>
</gene>
<comment type="subunit">
    <text evidence="1">Homodimer.</text>
</comment>